<dbReference type="AlphaFoldDB" id="A0A162AEW8"/>
<evidence type="ECO:0000313" key="3">
    <source>
        <dbReference type="Proteomes" id="UP000076643"/>
    </source>
</evidence>
<evidence type="ECO:0000256" key="1">
    <source>
        <dbReference type="SAM" id="Phobius"/>
    </source>
</evidence>
<dbReference type="Proteomes" id="UP000076643">
    <property type="component" value="Unassembled WGS sequence"/>
</dbReference>
<keyword evidence="1" id="KW-0812">Transmembrane</keyword>
<reference evidence="2 3" key="1">
    <citation type="submission" date="2013-07" db="EMBL/GenBank/DDBJ databases">
        <title>Comparative Genomic and Metabolomic Analysis of Twelve Strains of Pseudoalteromonas luteoviolacea.</title>
        <authorList>
            <person name="Vynne N.G."/>
            <person name="Mansson M."/>
            <person name="Gram L."/>
        </authorList>
    </citation>
    <scope>NUCLEOTIDE SEQUENCE [LARGE SCALE GENOMIC DNA]</scope>
    <source>
        <strain evidence="2 3">DSM 6061</strain>
    </source>
</reference>
<gene>
    <name evidence="2" type="ORF">N475_06075</name>
</gene>
<dbReference type="RefSeq" id="WP_063364496.1">
    <property type="nucleotide sequence ID" value="NZ_AQHB01000041.1"/>
</dbReference>
<comment type="caution">
    <text evidence="2">The sequence shown here is derived from an EMBL/GenBank/DDBJ whole genome shotgun (WGS) entry which is preliminary data.</text>
</comment>
<evidence type="ECO:0000313" key="2">
    <source>
        <dbReference type="EMBL" id="KZN48593.1"/>
    </source>
</evidence>
<organism evidence="2 3">
    <name type="scientific">Pseudoalteromonas luteoviolacea DSM 6061</name>
    <dbReference type="NCBI Taxonomy" id="1365250"/>
    <lineage>
        <taxon>Bacteria</taxon>
        <taxon>Pseudomonadati</taxon>
        <taxon>Pseudomonadota</taxon>
        <taxon>Gammaproteobacteria</taxon>
        <taxon>Alteromonadales</taxon>
        <taxon>Pseudoalteromonadaceae</taxon>
        <taxon>Pseudoalteromonas</taxon>
    </lineage>
</organism>
<accession>A0A162AEW8</accession>
<keyword evidence="1" id="KW-1133">Transmembrane helix</keyword>
<keyword evidence="3" id="KW-1185">Reference proteome</keyword>
<dbReference type="Pfam" id="PF19983">
    <property type="entry name" value="DUF6419"/>
    <property type="match status" value="1"/>
</dbReference>
<dbReference type="InterPro" id="IPR046304">
    <property type="entry name" value="DUF6419"/>
</dbReference>
<dbReference type="PATRIC" id="fig|1365250.3.peg.65"/>
<keyword evidence="1" id="KW-0472">Membrane</keyword>
<protein>
    <submittedName>
        <fullName evidence="2">Uncharacterized protein</fullName>
    </submittedName>
</protein>
<feature type="transmembrane region" description="Helical" evidence="1">
    <location>
        <begin position="45"/>
        <end position="63"/>
    </location>
</feature>
<feature type="transmembrane region" description="Helical" evidence="1">
    <location>
        <begin position="75"/>
        <end position="93"/>
    </location>
</feature>
<sequence length="102" mass="10673">MAKIAIGLSIVFSLLCMLLAAAPFTPAIGGSFLMLLFAGFIGYKGYIQCGLVLILINTLAVIVSPGMYISNQEALLFVLVLFPVSFGGVLMGIRKLVASTGT</sequence>
<name>A0A162AEW8_9GAMM</name>
<proteinExistence type="predicted"/>
<dbReference type="EMBL" id="AUYB01000002">
    <property type="protein sequence ID" value="KZN48593.1"/>
    <property type="molecule type" value="Genomic_DNA"/>
</dbReference>